<feature type="compositionally biased region" description="Basic and acidic residues" evidence="1">
    <location>
        <begin position="206"/>
        <end position="234"/>
    </location>
</feature>
<proteinExistence type="predicted"/>
<feature type="region of interest" description="Disordered" evidence="1">
    <location>
        <begin position="346"/>
        <end position="523"/>
    </location>
</feature>
<feature type="compositionally biased region" description="Basic and acidic residues" evidence="1">
    <location>
        <begin position="477"/>
        <end position="491"/>
    </location>
</feature>
<feature type="compositionally biased region" description="Basic and acidic residues" evidence="1">
    <location>
        <begin position="351"/>
        <end position="443"/>
    </location>
</feature>
<dbReference type="STRING" id="1229662.W3X8C1"/>
<accession>W3X8C1</accession>
<dbReference type="EMBL" id="KI912111">
    <property type="protein sequence ID" value="ETS82368.1"/>
    <property type="molecule type" value="Genomic_DNA"/>
</dbReference>
<gene>
    <name evidence="2" type="ORF">PFICI_04244</name>
</gene>
<dbReference type="KEGG" id="pfy:PFICI_04244"/>
<reference evidence="3" key="1">
    <citation type="journal article" date="2015" name="BMC Genomics">
        <title>Genomic and transcriptomic analysis of the endophytic fungus Pestalotiopsis fici reveals its lifestyle and high potential for synthesis of natural products.</title>
        <authorList>
            <person name="Wang X."/>
            <person name="Zhang X."/>
            <person name="Liu L."/>
            <person name="Xiang M."/>
            <person name="Wang W."/>
            <person name="Sun X."/>
            <person name="Che Y."/>
            <person name="Guo L."/>
            <person name="Liu G."/>
            <person name="Guo L."/>
            <person name="Wang C."/>
            <person name="Yin W.B."/>
            <person name="Stadler M."/>
            <person name="Zhang X."/>
            <person name="Liu X."/>
        </authorList>
    </citation>
    <scope>NUCLEOTIDE SEQUENCE [LARGE SCALE GENOMIC DNA]</scope>
    <source>
        <strain evidence="3">W106-1 / CGMCC3.15140</strain>
    </source>
</reference>
<dbReference type="InParanoid" id="W3X8C1"/>
<keyword evidence="3" id="KW-1185">Reference proteome</keyword>
<organism evidence="2 3">
    <name type="scientific">Pestalotiopsis fici (strain W106-1 / CGMCC3.15140)</name>
    <dbReference type="NCBI Taxonomy" id="1229662"/>
    <lineage>
        <taxon>Eukaryota</taxon>
        <taxon>Fungi</taxon>
        <taxon>Dikarya</taxon>
        <taxon>Ascomycota</taxon>
        <taxon>Pezizomycotina</taxon>
        <taxon>Sordariomycetes</taxon>
        <taxon>Xylariomycetidae</taxon>
        <taxon>Amphisphaeriales</taxon>
        <taxon>Sporocadaceae</taxon>
        <taxon>Pestalotiopsis</taxon>
    </lineage>
</organism>
<evidence type="ECO:0000256" key="1">
    <source>
        <dbReference type="SAM" id="MobiDB-lite"/>
    </source>
</evidence>
<feature type="compositionally biased region" description="Basic and acidic residues" evidence="1">
    <location>
        <begin position="123"/>
        <end position="140"/>
    </location>
</feature>
<sequence length="659" mass="75766">MDLSHNLEILSIERLENVSLEDLGARVDRNIYSTISKQQALDTYLGWLREQLSRDMFVQEVDIIKDWTTSLLNRSFNKEDILTSFKQWQNQEALVDRSTLRRFLMVERELSDFLENPTRGNSTKREQSPPTEKENIEPRSRTAKRQTGANETPVGERRPLGTSSTHREVSKKQSSGPVHLTMRPSHKNHTLPSISSTPRTAGHSSVADKEGGHSDRNNLDSSTEKTPRGRHSDDDMPVWASYPKDYKTAVKNGSLDNTHPHKGYVCNRCGQGGHWVHLCPTNLDPSYDSAPAPDYACKLCGEKGLHFWCLCPSNKDKSSITQQRKRAGIPASIELVREKRRSPEVLRISARARDTSRSRRRETEGHDQRYRADQRSYSPRRRDDRSLAGERIRRSPGQERSRLSPRRERAVHSPYRERSWRSRSRERDEDVDRKSRTRQHDGRVTTNHSRTKDSSTRSRSRQSQSSRRRSERRRHHVDTYPRDHGRLRYESDDGNDTYADSREKPGHRVASNTPRTPSPSIRLGSVTPCPGEAMVDADTPSTQDAQTSEAVAEANLFLCSLDNQILEDHVERACKQEMTSIMEVVCGDEDPFLYQDNHGVLCKRVTNPPYDDQVVQLFALRSNPIIRPQTKRAPALNYWDNNVQSKFEDMAPEDHYVFH</sequence>
<name>W3X8C1_PESFW</name>
<dbReference type="GeneID" id="19269257"/>
<feature type="compositionally biased region" description="Basic and acidic residues" evidence="1">
    <location>
        <begin position="154"/>
        <end position="171"/>
    </location>
</feature>
<feature type="compositionally biased region" description="Basic residues" evidence="1">
    <location>
        <begin position="466"/>
        <end position="476"/>
    </location>
</feature>
<protein>
    <recommendedName>
        <fullName evidence="4">CCHC-type domain-containing protein</fullName>
    </recommendedName>
</protein>
<dbReference type="eggNOG" id="ENOG502R9N6">
    <property type="taxonomic scope" value="Eukaryota"/>
</dbReference>
<feature type="compositionally biased region" description="Polar residues" evidence="1">
    <location>
        <begin position="190"/>
        <end position="203"/>
    </location>
</feature>
<dbReference type="OrthoDB" id="444325at2759"/>
<feature type="compositionally biased region" description="Polar residues" evidence="1">
    <location>
        <begin position="510"/>
        <end position="519"/>
    </location>
</feature>
<feature type="region of interest" description="Disordered" evidence="1">
    <location>
        <begin position="114"/>
        <end position="238"/>
    </location>
</feature>
<dbReference type="AlphaFoldDB" id="W3X8C1"/>
<evidence type="ECO:0000313" key="2">
    <source>
        <dbReference type="EMBL" id="ETS82368.1"/>
    </source>
</evidence>
<evidence type="ECO:0000313" key="3">
    <source>
        <dbReference type="Proteomes" id="UP000030651"/>
    </source>
</evidence>
<dbReference type="HOGENOM" id="CLU_416249_0_0_1"/>
<dbReference type="RefSeq" id="XP_007831016.1">
    <property type="nucleotide sequence ID" value="XM_007832825.1"/>
</dbReference>
<dbReference type="Proteomes" id="UP000030651">
    <property type="component" value="Unassembled WGS sequence"/>
</dbReference>
<evidence type="ECO:0008006" key="4">
    <source>
        <dbReference type="Google" id="ProtNLM"/>
    </source>
</evidence>
<dbReference type="OMA" id="RYEENES"/>
<dbReference type="Gene3D" id="4.10.60.10">
    <property type="entry name" value="Zinc finger, CCHC-type"/>
    <property type="match status" value="1"/>
</dbReference>